<dbReference type="InterPro" id="IPR008969">
    <property type="entry name" value="CarboxyPept-like_regulatory"/>
</dbReference>
<accession>A0A1U9NK26</accession>
<dbReference type="OrthoDB" id="279966at2"/>
<dbReference type="Gene3D" id="2.60.40.1120">
    <property type="entry name" value="Carboxypeptidase-like, regulatory domain"/>
    <property type="match status" value="1"/>
</dbReference>
<dbReference type="AlphaFoldDB" id="A0A1U9NK26"/>
<dbReference type="EMBL" id="CP019791">
    <property type="protein sequence ID" value="AQT67866.1"/>
    <property type="molecule type" value="Genomic_DNA"/>
</dbReference>
<evidence type="ECO:0008006" key="3">
    <source>
        <dbReference type="Google" id="ProtNLM"/>
    </source>
</evidence>
<dbReference type="Proteomes" id="UP000189674">
    <property type="component" value="Chromosome"/>
</dbReference>
<organism evidence="1 2">
    <name type="scientific">Anaerohalosphaera lusitana</name>
    <dbReference type="NCBI Taxonomy" id="1936003"/>
    <lineage>
        <taxon>Bacteria</taxon>
        <taxon>Pseudomonadati</taxon>
        <taxon>Planctomycetota</taxon>
        <taxon>Phycisphaerae</taxon>
        <taxon>Sedimentisphaerales</taxon>
        <taxon>Anaerohalosphaeraceae</taxon>
        <taxon>Anaerohalosphaera</taxon>
    </lineage>
</organism>
<protein>
    <recommendedName>
        <fullName evidence="3">Carboxypeptidase regulatory-like domain-containing protein</fullName>
    </recommendedName>
</protein>
<evidence type="ECO:0000313" key="1">
    <source>
        <dbReference type="EMBL" id="AQT67866.1"/>
    </source>
</evidence>
<sequence>MQEAEFGGEPIKLVLREGGKLRGRVVDKDGEAVPNAEVKISVKVSETTWIWLGETKTDANGEFAFSAVPVDRYCGVFVYKKPKKDEGEYLFGRVDVTAEVLGAGVVEVADIVLEDGE</sequence>
<keyword evidence="2" id="KW-1185">Reference proteome</keyword>
<evidence type="ECO:0000313" key="2">
    <source>
        <dbReference type="Proteomes" id="UP000189674"/>
    </source>
</evidence>
<dbReference type="RefSeq" id="WP_146660375.1">
    <property type="nucleotide sequence ID" value="NZ_CP019791.1"/>
</dbReference>
<dbReference type="SUPFAM" id="SSF49464">
    <property type="entry name" value="Carboxypeptidase regulatory domain-like"/>
    <property type="match status" value="1"/>
</dbReference>
<gene>
    <name evidence="1" type="ORF">STSP2_01018</name>
</gene>
<proteinExistence type="predicted"/>
<dbReference type="STRING" id="1936003.STSP2_01018"/>
<reference evidence="2" key="1">
    <citation type="submission" date="2017-02" db="EMBL/GenBank/DDBJ databases">
        <title>Comparative genomics and description of representatives of a novel lineage of planctomycetes thriving in anoxic sediments.</title>
        <authorList>
            <person name="Spring S."/>
            <person name="Bunk B."/>
            <person name="Sproer C."/>
        </authorList>
    </citation>
    <scope>NUCLEOTIDE SEQUENCE [LARGE SCALE GENOMIC DNA]</scope>
    <source>
        <strain evidence="2">ST-NAGAB-D1</strain>
    </source>
</reference>
<dbReference type="KEGG" id="alus:STSP2_01018"/>
<dbReference type="Pfam" id="PF13620">
    <property type="entry name" value="CarboxypepD_reg"/>
    <property type="match status" value="1"/>
</dbReference>
<name>A0A1U9NK26_9BACT</name>